<evidence type="ECO:0000313" key="2">
    <source>
        <dbReference type="EMBL" id="MBW61325.1"/>
    </source>
</evidence>
<keyword evidence="1" id="KW-0732">Signal</keyword>
<feature type="chain" id="PRO_5014960570" evidence="1">
    <location>
        <begin position="28"/>
        <end position="114"/>
    </location>
</feature>
<dbReference type="AlphaFoldDB" id="A0A2M4C7W6"/>
<reference evidence="2" key="1">
    <citation type="submission" date="2018-01" db="EMBL/GenBank/DDBJ databases">
        <title>An insight into the sialome of Amazonian anophelines.</title>
        <authorList>
            <person name="Ribeiro J.M."/>
            <person name="Scarpassa V."/>
            <person name="Calvo E."/>
        </authorList>
    </citation>
    <scope>NUCLEOTIDE SEQUENCE</scope>
    <source>
        <tissue evidence="2">Salivary glands</tissue>
    </source>
</reference>
<accession>A0A2M4C7W6</accession>
<protein>
    <submittedName>
        <fullName evidence="2">Putative secreted protein</fullName>
    </submittedName>
</protein>
<evidence type="ECO:0000256" key="1">
    <source>
        <dbReference type="SAM" id="SignalP"/>
    </source>
</evidence>
<dbReference type="EMBL" id="GGFJ01012184">
    <property type="protein sequence ID" value="MBW61325.1"/>
    <property type="molecule type" value="Transcribed_RNA"/>
</dbReference>
<feature type="signal peptide" evidence="1">
    <location>
        <begin position="1"/>
        <end position="27"/>
    </location>
</feature>
<sequence>MCPVWWRPPRSSSCHLVCLAEAAAAAAGPTTIGERFRRFSFCRVSFPRTYQAARIGPTARRFSRSRFTHPKGCPTSHWRGSSTLHRVFETLGRWNSGQVFLIRIFSPKLSDPPC</sequence>
<organism evidence="2">
    <name type="scientific">Anopheles marajoara</name>
    <dbReference type="NCBI Taxonomy" id="58244"/>
    <lineage>
        <taxon>Eukaryota</taxon>
        <taxon>Metazoa</taxon>
        <taxon>Ecdysozoa</taxon>
        <taxon>Arthropoda</taxon>
        <taxon>Hexapoda</taxon>
        <taxon>Insecta</taxon>
        <taxon>Pterygota</taxon>
        <taxon>Neoptera</taxon>
        <taxon>Endopterygota</taxon>
        <taxon>Diptera</taxon>
        <taxon>Nematocera</taxon>
        <taxon>Culicoidea</taxon>
        <taxon>Culicidae</taxon>
        <taxon>Anophelinae</taxon>
        <taxon>Anopheles</taxon>
    </lineage>
</organism>
<name>A0A2M4C7W6_9DIPT</name>
<proteinExistence type="predicted"/>